<feature type="signal peptide" evidence="1">
    <location>
        <begin position="1"/>
        <end position="22"/>
    </location>
</feature>
<accession>A0A5Q6S0M5</accession>
<dbReference type="Pfam" id="PF13416">
    <property type="entry name" value="SBP_bac_8"/>
    <property type="match status" value="1"/>
</dbReference>
<name>A0A5Q6S0M5_9ACTN</name>
<protein>
    <submittedName>
        <fullName evidence="2">Extracellular solute-binding protein</fullName>
    </submittedName>
</protein>
<dbReference type="PROSITE" id="PS51257">
    <property type="entry name" value="PROKAR_LIPOPROTEIN"/>
    <property type="match status" value="1"/>
</dbReference>
<dbReference type="PANTHER" id="PTHR43649">
    <property type="entry name" value="ARABINOSE-BINDING PROTEIN-RELATED"/>
    <property type="match status" value="1"/>
</dbReference>
<gene>
    <name evidence="2" type="ORF">FE697_009255</name>
</gene>
<keyword evidence="1" id="KW-0732">Signal</keyword>
<comment type="caution">
    <text evidence="2">The sequence shown here is derived from an EMBL/GenBank/DDBJ whole genome shotgun (WGS) entry which is preliminary data.</text>
</comment>
<reference evidence="2 3" key="1">
    <citation type="submission" date="2019-09" db="EMBL/GenBank/DDBJ databases">
        <title>Mumia zhuanghuii sp. nov. isolated from the intestinal contents of plateau pika (Ochotona curzoniae) in the Qinghai-Tibet plateau of China.</title>
        <authorList>
            <person name="Tian Z."/>
        </authorList>
    </citation>
    <scope>NUCLEOTIDE SEQUENCE [LARGE SCALE GENOMIC DNA]</scope>
    <source>
        <strain evidence="3">350</strain>
    </source>
</reference>
<evidence type="ECO:0000313" key="2">
    <source>
        <dbReference type="EMBL" id="KAA1423747.1"/>
    </source>
</evidence>
<dbReference type="OrthoDB" id="2644341at2"/>
<organism evidence="2 3">
    <name type="scientific">Mumia zhuanghuii</name>
    <dbReference type="NCBI Taxonomy" id="2585211"/>
    <lineage>
        <taxon>Bacteria</taxon>
        <taxon>Bacillati</taxon>
        <taxon>Actinomycetota</taxon>
        <taxon>Actinomycetes</taxon>
        <taxon>Propionibacteriales</taxon>
        <taxon>Nocardioidaceae</taxon>
        <taxon>Mumia</taxon>
    </lineage>
</organism>
<dbReference type="Proteomes" id="UP000307768">
    <property type="component" value="Unassembled WGS sequence"/>
</dbReference>
<dbReference type="PANTHER" id="PTHR43649:SF16">
    <property type="entry name" value="SUGAR-BINDING LIPOPROTEIN"/>
    <property type="match status" value="1"/>
</dbReference>
<sequence>MKQHRKRIAAVVAVAASATVLAACGSGDDDAEADGKVTITVEGWRPGDEQATADSVKDLVKEFNKANPDIVVEPKEWEWKAETFPAQLAGGTLPTTFRVPFTDTLGLVQRKQIADVTEQVEALPYADSFNESVLAAAQDADGNIYGLPSDVYGMGLHYNRQLFEEAGLDPDKPPTTWDEVQAYAKQITDETGQPGYAQMTKDNTGGWLLTTLTYAHGGRIEETDGDTTKAVIDNPETAEVLQRLHEMRWDDKSMGSNLLLDWAGINQAFAAGKVGMYVGGSDVYNALVTTNSVDPDTYGLTIVPLTDSPDAGILGGGSVSVVNAKASKAEKEAAVKWNDFFRVRKLVEEDAAVLDAKTLAASDQPIGTPLLPVFDEETWKQQREWIADYINVPVDQMTGFTDNIFGQNLVAEPPSHTQEVYGVLDAVVQKVLSDENADIAELLSTANGEAERILAQ</sequence>
<dbReference type="InterPro" id="IPR006059">
    <property type="entry name" value="SBP"/>
</dbReference>
<feature type="chain" id="PRO_5039387767" evidence="1">
    <location>
        <begin position="23"/>
        <end position="456"/>
    </location>
</feature>
<dbReference type="AlphaFoldDB" id="A0A5Q6S0M5"/>
<evidence type="ECO:0000256" key="1">
    <source>
        <dbReference type="SAM" id="SignalP"/>
    </source>
</evidence>
<dbReference type="EMBL" id="VDFQ02000002">
    <property type="protein sequence ID" value="KAA1423747.1"/>
    <property type="molecule type" value="Genomic_DNA"/>
</dbReference>
<proteinExistence type="predicted"/>
<dbReference type="SUPFAM" id="SSF53850">
    <property type="entry name" value="Periplasmic binding protein-like II"/>
    <property type="match status" value="1"/>
</dbReference>
<dbReference type="Gene3D" id="3.40.190.10">
    <property type="entry name" value="Periplasmic binding protein-like II"/>
    <property type="match status" value="1"/>
</dbReference>
<dbReference type="RefSeq" id="WP_149769266.1">
    <property type="nucleotide sequence ID" value="NZ_VDFQ02000002.1"/>
</dbReference>
<dbReference type="InterPro" id="IPR050490">
    <property type="entry name" value="Bact_solute-bd_prot1"/>
</dbReference>
<evidence type="ECO:0000313" key="3">
    <source>
        <dbReference type="Proteomes" id="UP000307768"/>
    </source>
</evidence>